<dbReference type="STRING" id="1603606.DSOUD_0671"/>
<reference evidence="1 2" key="1">
    <citation type="submission" date="2015-07" db="EMBL/GenBank/DDBJ databases">
        <title>Isolation and Genomic Characterization of a Novel Halophilic Metal-Reducing Deltaproteobacterium from the Deep Subsurface.</title>
        <authorList>
            <person name="Badalamenti J.P."/>
            <person name="Summers Z.M."/>
            <person name="Gralnick J.A."/>
            <person name="Bond D.R."/>
        </authorList>
    </citation>
    <scope>NUCLEOTIDE SEQUENCE [LARGE SCALE GENOMIC DNA]</scope>
    <source>
        <strain evidence="1 2">WTL</strain>
    </source>
</reference>
<accession>A0A0M3QF21</accession>
<dbReference type="PATRIC" id="fig|1603606.3.peg.731"/>
<dbReference type="KEGG" id="des:DSOUD_0671"/>
<evidence type="ECO:0000313" key="2">
    <source>
        <dbReference type="Proteomes" id="UP000057158"/>
    </source>
</evidence>
<gene>
    <name evidence="1" type="ORF">DSOUD_0671</name>
</gene>
<sequence>MLIKTLLNKVERFKSFVYGSICIMFVDGVEALVVDIEPRRNSRPICPEFCKRRRVYNRQPSDCSSICRSGRSSPTTTMLRAGSTARVVASR</sequence>
<dbReference type="AlphaFoldDB" id="A0A0M3QF21"/>
<evidence type="ECO:0000313" key="1">
    <source>
        <dbReference type="EMBL" id="ALC15459.1"/>
    </source>
</evidence>
<name>A0A0M3QF21_9BACT</name>
<dbReference type="Proteomes" id="UP000057158">
    <property type="component" value="Chromosome"/>
</dbReference>
<organism evidence="1 2">
    <name type="scientific">Desulfuromonas soudanensis</name>
    <dbReference type="NCBI Taxonomy" id="1603606"/>
    <lineage>
        <taxon>Bacteria</taxon>
        <taxon>Pseudomonadati</taxon>
        <taxon>Thermodesulfobacteriota</taxon>
        <taxon>Desulfuromonadia</taxon>
        <taxon>Desulfuromonadales</taxon>
        <taxon>Desulfuromonadaceae</taxon>
        <taxon>Desulfuromonas</taxon>
    </lineage>
</organism>
<protein>
    <submittedName>
        <fullName evidence="1">Uncharacterized protein</fullName>
    </submittedName>
</protein>
<proteinExistence type="predicted"/>
<dbReference type="EMBL" id="CP010802">
    <property type="protein sequence ID" value="ALC15459.1"/>
    <property type="molecule type" value="Genomic_DNA"/>
</dbReference>
<keyword evidence="2" id="KW-1185">Reference proteome</keyword>